<evidence type="ECO:0000313" key="2">
    <source>
        <dbReference type="Proteomes" id="UP000255139"/>
    </source>
</evidence>
<keyword evidence="2" id="KW-1185">Reference proteome</keyword>
<proteinExistence type="predicted"/>
<accession>A0A377PVF7</accession>
<name>A0A377PVF7_9HELI</name>
<evidence type="ECO:0000313" key="1">
    <source>
        <dbReference type="EMBL" id="STQ86866.1"/>
    </source>
</evidence>
<dbReference type="Proteomes" id="UP000255139">
    <property type="component" value="Unassembled WGS sequence"/>
</dbReference>
<reference evidence="1 2" key="1">
    <citation type="submission" date="2018-06" db="EMBL/GenBank/DDBJ databases">
        <authorList>
            <consortium name="Pathogen Informatics"/>
            <person name="Doyle S."/>
        </authorList>
    </citation>
    <scope>NUCLEOTIDE SEQUENCE [LARGE SCALE GENOMIC DNA]</scope>
    <source>
        <strain evidence="1 2">NCTC12714</strain>
    </source>
</reference>
<dbReference type="AlphaFoldDB" id="A0A377PVF7"/>
<gene>
    <name evidence="1" type="ORF">NCTC12714_01677</name>
</gene>
<protein>
    <submittedName>
        <fullName evidence="1">Uncharacterized protein</fullName>
    </submittedName>
</protein>
<organism evidence="1 2">
    <name type="scientific">Helicobacter muridarum</name>
    <dbReference type="NCBI Taxonomy" id="216"/>
    <lineage>
        <taxon>Bacteria</taxon>
        <taxon>Pseudomonadati</taxon>
        <taxon>Campylobacterota</taxon>
        <taxon>Epsilonproteobacteria</taxon>
        <taxon>Campylobacterales</taxon>
        <taxon>Helicobacteraceae</taxon>
        <taxon>Helicobacter</taxon>
    </lineage>
</organism>
<dbReference type="EMBL" id="UGJE01000002">
    <property type="protein sequence ID" value="STQ86866.1"/>
    <property type="molecule type" value="Genomic_DNA"/>
</dbReference>
<sequence>MKHFYGTKIKHPSKAQCFFLIERISITSGTMLPKVIDIIARLEKEGFLDKTDIREIIEIYDKFYKDEKIQVYFKEENILEMLQRRFEIIETL</sequence>